<reference evidence="4" key="1">
    <citation type="submission" date="2016-10" db="EMBL/GenBank/DDBJ databases">
        <authorList>
            <person name="Varghese N."/>
            <person name="Submissions S."/>
        </authorList>
    </citation>
    <scope>NUCLEOTIDE SEQUENCE [LARGE SCALE GENOMIC DNA]</scope>
    <source>
        <strain evidence="4">CGMCC 4.3530</strain>
    </source>
</reference>
<keyword evidence="2" id="KW-0472">Membrane</keyword>
<dbReference type="EMBL" id="FNOK01000011">
    <property type="protein sequence ID" value="SDX48669.1"/>
    <property type="molecule type" value="Genomic_DNA"/>
</dbReference>
<gene>
    <name evidence="3" type="ORF">SAMN05216215_1011177</name>
</gene>
<evidence type="ECO:0000256" key="1">
    <source>
        <dbReference type="SAM" id="MobiDB-lite"/>
    </source>
</evidence>
<evidence type="ECO:0000313" key="3">
    <source>
        <dbReference type="EMBL" id="SDX48669.1"/>
    </source>
</evidence>
<feature type="region of interest" description="Disordered" evidence="1">
    <location>
        <begin position="80"/>
        <end position="99"/>
    </location>
</feature>
<feature type="region of interest" description="Disordered" evidence="1">
    <location>
        <begin position="1"/>
        <end position="33"/>
    </location>
</feature>
<evidence type="ECO:0000313" key="4">
    <source>
        <dbReference type="Proteomes" id="UP000199529"/>
    </source>
</evidence>
<feature type="compositionally biased region" description="Pro residues" evidence="1">
    <location>
        <begin position="87"/>
        <end position="96"/>
    </location>
</feature>
<sequence>MRRPGIMLGVADQHESPRPEPGPNLPEKSRTAEVVDAEVVDSEVVETDAPARPQQSADDAEFRQYQQFLEFQKFREWQQSQGGDVAVPPPAVPPAAKPQDPKKAWWKRALGLLRYKLVRRLIYWVLALLLALWLISYLINQVTSFFGGSSGNGDGTSNGGVPVDSVPVKSENPQQAVRGVYNWLRGPNPERTCDLFSDDGKSGFFQAHGASDCATAARQLHSQITDPNAYANPKFDHNAVTEIGSEAQVLGCRVRVNGGPRLGTFKLTKQPDGGWTISAYALQADDCDR</sequence>
<name>A0A1H3C594_9PSEU</name>
<accession>A0A1H3C594</accession>
<evidence type="ECO:0000256" key="2">
    <source>
        <dbReference type="SAM" id="Phobius"/>
    </source>
</evidence>
<protein>
    <submittedName>
        <fullName evidence="3">Uncharacterized protein</fullName>
    </submittedName>
</protein>
<dbReference type="Proteomes" id="UP000199529">
    <property type="component" value="Unassembled WGS sequence"/>
</dbReference>
<keyword evidence="4" id="KW-1185">Reference proteome</keyword>
<dbReference type="AlphaFoldDB" id="A0A1H3C594"/>
<keyword evidence="2" id="KW-0812">Transmembrane</keyword>
<proteinExistence type="predicted"/>
<organism evidence="3 4">
    <name type="scientific">Saccharopolyspora shandongensis</name>
    <dbReference type="NCBI Taxonomy" id="418495"/>
    <lineage>
        <taxon>Bacteria</taxon>
        <taxon>Bacillati</taxon>
        <taxon>Actinomycetota</taxon>
        <taxon>Actinomycetes</taxon>
        <taxon>Pseudonocardiales</taxon>
        <taxon>Pseudonocardiaceae</taxon>
        <taxon>Saccharopolyspora</taxon>
    </lineage>
</organism>
<dbReference type="STRING" id="418495.SAMN05216215_1011177"/>
<keyword evidence="2" id="KW-1133">Transmembrane helix</keyword>
<feature type="transmembrane region" description="Helical" evidence="2">
    <location>
        <begin position="121"/>
        <end position="139"/>
    </location>
</feature>